<reference evidence="6 7" key="1">
    <citation type="submission" date="2024-02" db="EMBL/GenBank/DDBJ databases">
        <title>High-quality chromosome-scale genome assembly of Pensacola bahiagrass (Paspalum notatum Flugge var. saurae).</title>
        <authorList>
            <person name="Vega J.M."/>
            <person name="Podio M."/>
            <person name="Orjuela J."/>
            <person name="Siena L.A."/>
            <person name="Pessino S.C."/>
            <person name="Combes M.C."/>
            <person name="Mariac C."/>
            <person name="Albertini E."/>
            <person name="Pupilli F."/>
            <person name="Ortiz J.P.A."/>
            <person name="Leblanc O."/>
        </authorList>
    </citation>
    <scope>NUCLEOTIDE SEQUENCE [LARGE SCALE GENOMIC DNA]</scope>
    <source>
        <strain evidence="6">R1</strain>
        <tissue evidence="6">Leaf</tissue>
    </source>
</reference>
<dbReference type="InterPro" id="IPR006501">
    <property type="entry name" value="Pectinesterase_inhib_dom"/>
</dbReference>
<keyword evidence="7" id="KW-1185">Reference proteome</keyword>
<evidence type="ECO:0000256" key="1">
    <source>
        <dbReference type="ARBA" id="ARBA00022729"/>
    </source>
</evidence>
<evidence type="ECO:0000313" key="7">
    <source>
        <dbReference type="Proteomes" id="UP001341281"/>
    </source>
</evidence>
<keyword evidence="1 4" id="KW-0732">Signal</keyword>
<evidence type="ECO:0000259" key="5">
    <source>
        <dbReference type="SMART" id="SM00856"/>
    </source>
</evidence>
<dbReference type="InterPro" id="IPR035513">
    <property type="entry name" value="Invertase/methylesterase_inhib"/>
</dbReference>
<dbReference type="PANTHER" id="PTHR35357">
    <property type="entry name" value="OS02G0537100 PROTEIN"/>
    <property type="match status" value="1"/>
</dbReference>
<evidence type="ECO:0000256" key="2">
    <source>
        <dbReference type="ARBA" id="ARBA00023157"/>
    </source>
</evidence>
<accession>A0AAQ3UBD3</accession>
<dbReference type="Proteomes" id="UP001341281">
    <property type="component" value="Chromosome 08"/>
</dbReference>
<feature type="signal peptide" evidence="4">
    <location>
        <begin position="1"/>
        <end position="34"/>
    </location>
</feature>
<evidence type="ECO:0000256" key="4">
    <source>
        <dbReference type="SAM" id="SignalP"/>
    </source>
</evidence>
<comment type="similarity">
    <text evidence="3">Belongs to the PMEI family.</text>
</comment>
<keyword evidence="2" id="KW-1015">Disulfide bond</keyword>
<dbReference type="GO" id="GO:0004857">
    <property type="term" value="F:enzyme inhibitor activity"/>
    <property type="evidence" value="ECO:0007669"/>
    <property type="project" value="InterPro"/>
</dbReference>
<evidence type="ECO:0000313" key="6">
    <source>
        <dbReference type="EMBL" id="WVZ88148.1"/>
    </source>
</evidence>
<dbReference type="PANTHER" id="PTHR35357:SF23">
    <property type="entry name" value="PECTINESTERASE INHIBITOR DOMAIN-CONTAINING PROTEIN"/>
    <property type="match status" value="1"/>
</dbReference>
<dbReference type="EMBL" id="CP144752">
    <property type="protein sequence ID" value="WVZ88148.1"/>
    <property type="molecule type" value="Genomic_DNA"/>
</dbReference>
<evidence type="ECO:0000256" key="3">
    <source>
        <dbReference type="ARBA" id="ARBA00038471"/>
    </source>
</evidence>
<feature type="domain" description="Pectinesterase inhibitor" evidence="5">
    <location>
        <begin position="40"/>
        <end position="197"/>
    </location>
</feature>
<dbReference type="GO" id="GO:0005576">
    <property type="term" value="C:extracellular region"/>
    <property type="evidence" value="ECO:0007669"/>
    <property type="project" value="UniProtKB-ARBA"/>
</dbReference>
<dbReference type="SUPFAM" id="SSF101148">
    <property type="entry name" value="Plant invertase/pectin methylesterase inhibitor"/>
    <property type="match status" value="1"/>
</dbReference>
<dbReference type="SMART" id="SM00856">
    <property type="entry name" value="PMEI"/>
    <property type="match status" value="1"/>
</dbReference>
<dbReference type="AlphaFoldDB" id="A0AAQ3UBD3"/>
<gene>
    <name evidence="6" type="ORF">U9M48_034696</name>
</gene>
<proteinExistence type="inferred from homology"/>
<protein>
    <recommendedName>
        <fullName evidence="5">Pectinesterase inhibitor domain-containing protein</fullName>
    </recommendedName>
</protein>
<dbReference type="Pfam" id="PF04043">
    <property type="entry name" value="PMEI"/>
    <property type="match status" value="1"/>
</dbReference>
<organism evidence="6 7">
    <name type="scientific">Paspalum notatum var. saurae</name>
    <dbReference type="NCBI Taxonomy" id="547442"/>
    <lineage>
        <taxon>Eukaryota</taxon>
        <taxon>Viridiplantae</taxon>
        <taxon>Streptophyta</taxon>
        <taxon>Embryophyta</taxon>
        <taxon>Tracheophyta</taxon>
        <taxon>Spermatophyta</taxon>
        <taxon>Magnoliopsida</taxon>
        <taxon>Liliopsida</taxon>
        <taxon>Poales</taxon>
        <taxon>Poaceae</taxon>
        <taxon>PACMAD clade</taxon>
        <taxon>Panicoideae</taxon>
        <taxon>Andropogonodae</taxon>
        <taxon>Paspaleae</taxon>
        <taxon>Paspalinae</taxon>
        <taxon>Paspalum</taxon>
    </lineage>
</organism>
<sequence length="201" mass="20224">MKTAMAAGTLTPTSSSSVSIAILLSALLVAGTHAEVTSDVPSTLLPACKTVGGGSAFFDVEFCVAALGSDGRSANAGASYHTYSVVAADLLAANATATAAKISRLLREGGVGGEDAATARRLRLRSCQALYGGVVRAQPACAAAVRATRKGEATACLERAASAVRECEDGFGKSKVASPVTAENDAGFKLAKLAVALLRYV</sequence>
<dbReference type="FunFam" id="1.20.140.40:FF:000002">
    <property type="entry name" value="Putative invertase inhibitor"/>
    <property type="match status" value="1"/>
</dbReference>
<dbReference type="Gene3D" id="1.20.140.40">
    <property type="entry name" value="Invertase/pectin methylesterase inhibitor family protein"/>
    <property type="match status" value="1"/>
</dbReference>
<name>A0AAQ3UBD3_PASNO</name>
<dbReference type="NCBIfam" id="TIGR01614">
    <property type="entry name" value="PME_inhib"/>
    <property type="match status" value="1"/>
</dbReference>
<feature type="chain" id="PRO_5043007371" description="Pectinesterase inhibitor domain-containing protein" evidence="4">
    <location>
        <begin position="35"/>
        <end position="201"/>
    </location>
</feature>